<dbReference type="InterPro" id="IPR016163">
    <property type="entry name" value="Ald_DH_C"/>
</dbReference>
<dbReference type="CDD" id="cd07136">
    <property type="entry name" value="ALDH_YwdH-P39616"/>
    <property type="match status" value="1"/>
</dbReference>
<reference evidence="7 8" key="1">
    <citation type="submission" date="2023-05" db="EMBL/GenBank/DDBJ databases">
        <title>Draft genome of Paenibacillus sp. CCS26.</title>
        <authorList>
            <person name="Akita H."/>
            <person name="Shinto Y."/>
            <person name="Kimura Z."/>
        </authorList>
    </citation>
    <scope>NUCLEOTIDE SEQUENCE [LARGE SCALE GENOMIC DNA]</scope>
    <source>
        <strain evidence="7 8">CCS26</strain>
    </source>
</reference>
<dbReference type="SUPFAM" id="SSF53720">
    <property type="entry name" value="ALDH-like"/>
    <property type="match status" value="1"/>
</dbReference>
<proteinExistence type="inferred from homology"/>
<dbReference type="InterPro" id="IPR029510">
    <property type="entry name" value="Ald_DH_CS_GLU"/>
</dbReference>
<dbReference type="Proteomes" id="UP001285921">
    <property type="component" value="Unassembled WGS sequence"/>
</dbReference>
<dbReference type="InterPro" id="IPR016162">
    <property type="entry name" value="Ald_DH_N"/>
</dbReference>
<organism evidence="7 8">
    <name type="scientific">Paenibacillus glycanilyticus</name>
    <dbReference type="NCBI Taxonomy" id="126569"/>
    <lineage>
        <taxon>Bacteria</taxon>
        <taxon>Bacillati</taxon>
        <taxon>Bacillota</taxon>
        <taxon>Bacilli</taxon>
        <taxon>Bacillales</taxon>
        <taxon>Paenibacillaceae</taxon>
        <taxon>Paenibacillus</taxon>
    </lineage>
</organism>
<accession>A0ABQ6NH66</accession>
<dbReference type="InterPro" id="IPR015590">
    <property type="entry name" value="Aldehyde_DH_dom"/>
</dbReference>
<dbReference type="PROSITE" id="PS00070">
    <property type="entry name" value="ALDEHYDE_DEHYDR_CYS"/>
    <property type="match status" value="1"/>
</dbReference>
<dbReference type="Gene3D" id="3.40.605.10">
    <property type="entry name" value="Aldehyde Dehydrogenase, Chain A, domain 1"/>
    <property type="match status" value="1"/>
</dbReference>
<evidence type="ECO:0000313" key="8">
    <source>
        <dbReference type="Proteomes" id="UP001285921"/>
    </source>
</evidence>
<gene>
    <name evidence="7" type="primary">ywdH</name>
    <name evidence="7" type="ORF">PghCCS26_06740</name>
</gene>
<sequence>MNMNLNSNTNTAQALLEKQRHYYGTGATRSLEFRQAQLAKLRQAVTEREDAIMQALRLDLNRSEQESYMLEIGLVLKEISFVQKRLKRWMKPAKVNTALTHMGSKGYIVPEPLGTALIIAPWNYPFQLAMAPLVGAIAAGNTAVLKPSELSPAVSEVMSSLVQDTFDPSYIAVMEGGVEVSKELLDLPFDKIFFTGSVNVGKQVMAAAAKHLTPVTLELGGKSPAIVHHDANLKLAARRLAFGKFINAGQTCIAPDYALVHHSVLEEFLRQLRKSVTKFYGQNPLEHKDYGKIISERHFRRLAGFLREGEVVMGGGADEMALRIEPTVLTRVDWNMPVMQEEIFGPILPVLVYDELQEAIDQINARPKPLALYLFSENAAIQKRVTEAVPFGGGCINDTLMHLATPYLPFGGVGESGIGAYHGEYSFKTFSHMKSVLKQTTRFDFAFRYPSAKGGLSIIKRLMK</sequence>
<evidence type="ECO:0000256" key="1">
    <source>
        <dbReference type="ARBA" id="ARBA00009986"/>
    </source>
</evidence>
<evidence type="ECO:0000256" key="5">
    <source>
        <dbReference type="RuleBase" id="RU003345"/>
    </source>
</evidence>
<feature type="domain" description="Aldehyde dehydrogenase" evidence="6">
    <location>
        <begin position="16"/>
        <end position="436"/>
    </location>
</feature>
<dbReference type="PIRSF" id="PIRSF036492">
    <property type="entry name" value="ALDH"/>
    <property type="match status" value="1"/>
</dbReference>
<dbReference type="EMBL" id="BTCL01000002">
    <property type="protein sequence ID" value="GMK43547.1"/>
    <property type="molecule type" value="Genomic_DNA"/>
</dbReference>
<dbReference type="Gene3D" id="3.40.309.10">
    <property type="entry name" value="Aldehyde Dehydrogenase, Chain A, domain 2"/>
    <property type="match status" value="1"/>
</dbReference>
<comment type="similarity">
    <text evidence="1 3 5">Belongs to the aldehyde dehydrogenase family.</text>
</comment>
<dbReference type="InterPro" id="IPR016161">
    <property type="entry name" value="Ald_DH/histidinol_DH"/>
</dbReference>
<evidence type="ECO:0000256" key="4">
    <source>
        <dbReference type="PROSITE-ProRule" id="PRU10007"/>
    </source>
</evidence>
<evidence type="ECO:0000259" key="6">
    <source>
        <dbReference type="Pfam" id="PF00171"/>
    </source>
</evidence>
<name>A0ABQ6NH66_9BACL</name>
<comment type="caution">
    <text evidence="7">The sequence shown here is derived from an EMBL/GenBank/DDBJ whole genome shotgun (WGS) entry which is preliminary data.</text>
</comment>
<dbReference type="PROSITE" id="PS00687">
    <property type="entry name" value="ALDEHYDE_DEHYDR_GLU"/>
    <property type="match status" value="1"/>
</dbReference>
<dbReference type="InterPro" id="IPR016160">
    <property type="entry name" value="Ald_DH_CS_CYS"/>
</dbReference>
<feature type="active site" evidence="4">
    <location>
        <position position="218"/>
    </location>
</feature>
<evidence type="ECO:0000256" key="3">
    <source>
        <dbReference type="PIRNR" id="PIRNR036492"/>
    </source>
</evidence>
<dbReference type="Pfam" id="PF00171">
    <property type="entry name" value="Aldedh"/>
    <property type="match status" value="1"/>
</dbReference>
<dbReference type="PANTHER" id="PTHR43570:SF16">
    <property type="entry name" value="ALDEHYDE DEHYDROGENASE TYPE III, ISOFORM Q"/>
    <property type="match status" value="1"/>
</dbReference>
<keyword evidence="8" id="KW-1185">Reference proteome</keyword>
<dbReference type="PANTHER" id="PTHR43570">
    <property type="entry name" value="ALDEHYDE DEHYDROGENASE"/>
    <property type="match status" value="1"/>
</dbReference>
<evidence type="ECO:0000256" key="2">
    <source>
        <dbReference type="ARBA" id="ARBA00023002"/>
    </source>
</evidence>
<dbReference type="InterPro" id="IPR012394">
    <property type="entry name" value="Aldehyde_DH_NAD(P)"/>
</dbReference>
<protein>
    <recommendedName>
        <fullName evidence="3">Aldehyde dehydrogenase</fullName>
    </recommendedName>
</protein>
<evidence type="ECO:0000313" key="7">
    <source>
        <dbReference type="EMBL" id="GMK43547.1"/>
    </source>
</evidence>
<keyword evidence="2 3" id="KW-0560">Oxidoreductase</keyword>
<dbReference type="RefSeq" id="WP_397369023.1">
    <property type="nucleotide sequence ID" value="NZ_BTCL01000002.1"/>
</dbReference>